<evidence type="ECO:0000313" key="12">
    <source>
        <dbReference type="EMBL" id="QGG80300.1"/>
    </source>
</evidence>
<dbReference type="InterPro" id="IPR047272">
    <property type="entry name" value="S49_SppA_C"/>
</dbReference>
<evidence type="ECO:0000259" key="11">
    <source>
        <dbReference type="Pfam" id="PF08496"/>
    </source>
</evidence>
<dbReference type="NCBIfam" id="NF008745">
    <property type="entry name" value="PRK11778.1"/>
    <property type="match status" value="1"/>
</dbReference>
<comment type="subcellular location">
    <subcellularLocation>
        <location evidence="1">Cell membrane</location>
    </subcellularLocation>
</comment>
<dbReference type="EC" id="3.4.21.-" evidence="12"/>
<feature type="domain" description="Peptidase S49" evidence="10">
    <location>
        <begin position="145"/>
        <end position="290"/>
    </location>
</feature>
<keyword evidence="13" id="KW-1185">Reference proteome</keyword>
<dbReference type="SUPFAM" id="SSF52096">
    <property type="entry name" value="ClpP/crotonase"/>
    <property type="match status" value="1"/>
</dbReference>
<gene>
    <name evidence="12" type="primary">sohB</name>
    <name evidence="12" type="ORF">GH975_06810</name>
</gene>
<keyword evidence="3" id="KW-1003">Cell membrane</keyword>
<dbReference type="Proteomes" id="UP000388235">
    <property type="component" value="Chromosome"/>
</dbReference>
<dbReference type="EMBL" id="CP045871">
    <property type="protein sequence ID" value="QGG80300.1"/>
    <property type="molecule type" value="Genomic_DNA"/>
</dbReference>
<keyword evidence="8" id="KW-1133">Transmembrane helix</keyword>
<keyword evidence="4 12" id="KW-0645">Protease</keyword>
<dbReference type="InterPro" id="IPR002142">
    <property type="entry name" value="Peptidase_S49"/>
</dbReference>
<evidence type="ECO:0000313" key="13">
    <source>
        <dbReference type="Proteomes" id="UP000388235"/>
    </source>
</evidence>
<keyword evidence="6 12" id="KW-0378">Hydrolase</keyword>
<feature type="domain" description="Peptidase S49 N-terminal proteobacteria" evidence="11">
    <location>
        <begin position="5"/>
        <end position="140"/>
    </location>
</feature>
<dbReference type="InterPro" id="IPR029045">
    <property type="entry name" value="ClpP/crotonase-like_dom_sf"/>
</dbReference>
<dbReference type="KEGG" id="llp:GH975_06810"/>
<sequence length="329" mass="35282">MDALIELLSFTLKAAVIAAVVLVIVASASRQRPPSHGQLSVRDLAARWRGYADALAGARGLTRRQRSALRKQAKADAKVERDGVVWVTNFSGDLRASGLGCLRETVSAIIAAADPATDQVCVRLKSPGGGVSDYGLAANEMVRLKNAGLHVTVGVEGVAASGGYMMAVVSDHIIASPFSAVGSIGVVAQVPNFHRALQKADVDVEVMTAGKHKRTLTVFGENTDEGRAKFRQDLEQIHALFKEFVTRFRPSLDLDVVADGGHWFGEDALKLGLVDEIGSVDDYLMACAKKRRILQVEFKRPRNLGARFGQSAALGIREFGKRLGLISHG</sequence>
<dbReference type="GO" id="GO:0004252">
    <property type="term" value="F:serine-type endopeptidase activity"/>
    <property type="evidence" value="ECO:0007669"/>
    <property type="project" value="InterPro"/>
</dbReference>
<evidence type="ECO:0000256" key="3">
    <source>
        <dbReference type="ARBA" id="ARBA00022475"/>
    </source>
</evidence>
<evidence type="ECO:0000256" key="2">
    <source>
        <dbReference type="ARBA" id="ARBA00008683"/>
    </source>
</evidence>
<protein>
    <submittedName>
        <fullName evidence="12">Protease SohB</fullName>
        <ecNumber evidence="12">3.4.21.-</ecNumber>
    </submittedName>
</protein>
<dbReference type="Pfam" id="PF08496">
    <property type="entry name" value="Peptidase_S49_N"/>
    <property type="match status" value="1"/>
</dbReference>
<dbReference type="OrthoDB" id="5614232at2"/>
<keyword evidence="9" id="KW-0472">Membrane</keyword>
<dbReference type="PANTHER" id="PTHR42987">
    <property type="entry name" value="PEPTIDASE S49"/>
    <property type="match status" value="1"/>
</dbReference>
<evidence type="ECO:0000259" key="10">
    <source>
        <dbReference type="Pfam" id="PF01343"/>
    </source>
</evidence>
<dbReference type="RefSeq" id="WP_153713804.1">
    <property type="nucleotide sequence ID" value="NZ_CP045871.1"/>
</dbReference>
<evidence type="ECO:0000256" key="1">
    <source>
        <dbReference type="ARBA" id="ARBA00004236"/>
    </source>
</evidence>
<reference evidence="12 13" key="1">
    <citation type="submission" date="2019-11" db="EMBL/GenBank/DDBJ databases">
        <authorList>
            <person name="Khan S.A."/>
            <person name="Jeon C.O."/>
            <person name="Chun B.H."/>
        </authorList>
    </citation>
    <scope>NUCLEOTIDE SEQUENCE [LARGE SCALE GENOMIC DNA]</scope>
    <source>
        <strain evidence="12 13">IMCC 1097</strain>
    </source>
</reference>
<evidence type="ECO:0000256" key="5">
    <source>
        <dbReference type="ARBA" id="ARBA00022692"/>
    </source>
</evidence>
<accession>A0A5Q2QEL8</accession>
<evidence type="ECO:0000256" key="9">
    <source>
        <dbReference type="ARBA" id="ARBA00023136"/>
    </source>
</evidence>
<proteinExistence type="inferred from homology"/>
<dbReference type="GO" id="GO:0006508">
    <property type="term" value="P:proteolysis"/>
    <property type="evidence" value="ECO:0007669"/>
    <property type="project" value="UniProtKB-KW"/>
</dbReference>
<evidence type="ECO:0000256" key="4">
    <source>
        <dbReference type="ARBA" id="ARBA00022670"/>
    </source>
</evidence>
<name>A0A5Q2QEL8_9GAMM</name>
<dbReference type="Gene3D" id="6.20.330.10">
    <property type="match status" value="1"/>
</dbReference>
<comment type="similarity">
    <text evidence="2">Belongs to the peptidase S49 family.</text>
</comment>
<dbReference type="GO" id="GO:0005886">
    <property type="term" value="C:plasma membrane"/>
    <property type="evidence" value="ECO:0007669"/>
    <property type="project" value="UniProtKB-SubCell"/>
</dbReference>
<organism evidence="12 13">
    <name type="scientific">Litorivicinus lipolyticus</name>
    <dbReference type="NCBI Taxonomy" id="418701"/>
    <lineage>
        <taxon>Bacteria</taxon>
        <taxon>Pseudomonadati</taxon>
        <taxon>Pseudomonadota</taxon>
        <taxon>Gammaproteobacteria</taxon>
        <taxon>Oceanospirillales</taxon>
        <taxon>Litorivicinaceae</taxon>
        <taxon>Litorivicinus</taxon>
    </lineage>
</organism>
<evidence type="ECO:0000256" key="8">
    <source>
        <dbReference type="ARBA" id="ARBA00022989"/>
    </source>
</evidence>
<keyword evidence="7" id="KW-0720">Serine protease</keyword>
<dbReference type="Gene3D" id="3.90.226.10">
    <property type="entry name" value="2-enoyl-CoA Hydratase, Chain A, domain 1"/>
    <property type="match status" value="1"/>
</dbReference>
<dbReference type="AlphaFoldDB" id="A0A5Q2QEL8"/>
<evidence type="ECO:0000256" key="6">
    <source>
        <dbReference type="ARBA" id="ARBA00022801"/>
    </source>
</evidence>
<dbReference type="Pfam" id="PF01343">
    <property type="entry name" value="Peptidase_S49"/>
    <property type="match status" value="1"/>
</dbReference>
<keyword evidence="5" id="KW-0812">Transmembrane</keyword>
<dbReference type="CDD" id="cd07023">
    <property type="entry name" value="S49_Sppa_N_C"/>
    <property type="match status" value="1"/>
</dbReference>
<dbReference type="InterPro" id="IPR013703">
    <property type="entry name" value="Peptidase_S49_N_proteobac"/>
</dbReference>
<dbReference type="PANTHER" id="PTHR42987:SF4">
    <property type="entry name" value="PROTEASE SOHB-RELATED"/>
    <property type="match status" value="1"/>
</dbReference>
<evidence type="ECO:0000256" key="7">
    <source>
        <dbReference type="ARBA" id="ARBA00022825"/>
    </source>
</evidence>